<organism evidence="2 3">
    <name type="scientific">Streptosporangium vulgare</name>
    <dbReference type="NCBI Taxonomy" id="46190"/>
    <lineage>
        <taxon>Bacteria</taxon>
        <taxon>Bacillati</taxon>
        <taxon>Actinomycetota</taxon>
        <taxon>Actinomycetes</taxon>
        <taxon>Streptosporangiales</taxon>
        <taxon>Streptosporangiaceae</taxon>
        <taxon>Streptosporangium</taxon>
    </lineage>
</organism>
<reference evidence="2 3" key="1">
    <citation type="submission" date="2024-09" db="EMBL/GenBank/DDBJ databases">
        <authorList>
            <person name="Sun Q."/>
            <person name="Mori K."/>
        </authorList>
    </citation>
    <scope>NUCLEOTIDE SEQUENCE [LARGE SCALE GENOMIC DNA]</scope>
    <source>
        <strain evidence="2 3">JCM 3028</strain>
    </source>
</reference>
<dbReference type="EMBL" id="JBHMBS010000005">
    <property type="protein sequence ID" value="MFB9676366.1"/>
    <property type="molecule type" value="Genomic_DNA"/>
</dbReference>
<protein>
    <submittedName>
        <fullName evidence="2">Uncharacterized protein</fullName>
    </submittedName>
</protein>
<dbReference type="PANTHER" id="PTHR14084">
    <property type="entry name" value="KYNURENINASE"/>
    <property type="match status" value="1"/>
</dbReference>
<comment type="caution">
    <text evidence="2">The sequence shown here is derived from an EMBL/GenBank/DDBJ whole genome shotgun (WGS) entry which is preliminary data.</text>
</comment>
<evidence type="ECO:0000256" key="1">
    <source>
        <dbReference type="ARBA" id="ARBA00022898"/>
    </source>
</evidence>
<dbReference type="RefSeq" id="WP_344745207.1">
    <property type="nucleotide sequence ID" value="NZ_BAAAWW010000060.1"/>
</dbReference>
<evidence type="ECO:0000313" key="3">
    <source>
        <dbReference type="Proteomes" id="UP001589610"/>
    </source>
</evidence>
<evidence type="ECO:0000313" key="2">
    <source>
        <dbReference type="EMBL" id="MFB9676366.1"/>
    </source>
</evidence>
<dbReference type="PANTHER" id="PTHR14084:SF0">
    <property type="entry name" value="KYNURENINASE"/>
    <property type="match status" value="1"/>
</dbReference>
<dbReference type="InterPro" id="IPR015421">
    <property type="entry name" value="PyrdxlP-dep_Trfase_major"/>
</dbReference>
<gene>
    <name evidence="2" type="ORF">ACFFRH_12795</name>
</gene>
<name>A0ABV5TDK9_9ACTN</name>
<keyword evidence="3" id="KW-1185">Reference proteome</keyword>
<proteinExistence type="predicted"/>
<dbReference type="Gene3D" id="3.40.640.10">
    <property type="entry name" value="Type I PLP-dependent aspartate aminotransferase-like (Major domain)"/>
    <property type="match status" value="1"/>
</dbReference>
<accession>A0ABV5TDK9</accession>
<dbReference type="Proteomes" id="UP001589610">
    <property type="component" value="Unassembled WGS sequence"/>
</dbReference>
<keyword evidence="1" id="KW-0663">Pyridoxal phosphate</keyword>
<sequence length="162" mass="17259">MPDPHIAPLRRLLAAYYRPAGLRLGIVLSSGCVGDDVTAAADILTAHGQPPPRRLALLHPRPGDPDTRPDDIADFLRRYGHEYATAWLPAPADVADLASITAAARGAGCAIGWDLTDGGHPGPDGEARLREWGMDFALWSAPGDPAGEVRVYTREPSAPLNR</sequence>
<dbReference type="InterPro" id="IPR010111">
    <property type="entry name" value="Kynureninase"/>
</dbReference>